<sequence>MSGAKNLIELRGVTRSFDAGARSLEVLRGVDLQVEHGDFVAITGSSGAGKSTMLNILGLLDRPTSGEYLFDGRATAGLGDRERSAVRGAGVGFVFQSFHLLSARTVRENVLLAFVYGETGERPSSTGERRASAEEALHRVGLGSRLDAHPGTLSGGERQRVAIARAICTRPRLLLADEPTGNLDRRNSDAVLDLIEELNAGGLTVVVITHDEAVARRARRHRVLEGGRLS</sequence>
<dbReference type="Gene3D" id="3.40.50.300">
    <property type="entry name" value="P-loop containing nucleotide triphosphate hydrolases"/>
    <property type="match status" value="1"/>
</dbReference>
<dbReference type="GO" id="GO:0022857">
    <property type="term" value="F:transmembrane transporter activity"/>
    <property type="evidence" value="ECO:0007669"/>
    <property type="project" value="UniProtKB-ARBA"/>
</dbReference>
<dbReference type="PROSITE" id="PS00211">
    <property type="entry name" value="ABC_TRANSPORTER_1"/>
    <property type="match status" value="1"/>
</dbReference>
<dbReference type="GO" id="GO:0098796">
    <property type="term" value="C:membrane protein complex"/>
    <property type="evidence" value="ECO:0007669"/>
    <property type="project" value="UniProtKB-ARBA"/>
</dbReference>
<keyword evidence="6" id="KW-1185">Reference proteome</keyword>
<keyword evidence="1" id="KW-0813">Transport</keyword>
<dbReference type="EMBL" id="JACCBM010000001">
    <property type="protein sequence ID" value="NYD71351.1"/>
    <property type="molecule type" value="Genomic_DNA"/>
</dbReference>
<dbReference type="PANTHER" id="PTHR24220">
    <property type="entry name" value="IMPORT ATP-BINDING PROTEIN"/>
    <property type="match status" value="1"/>
</dbReference>
<keyword evidence="2" id="KW-0547">Nucleotide-binding</keyword>
<dbReference type="InterPro" id="IPR003593">
    <property type="entry name" value="AAA+_ATPase"/>
</dbReference>
<dbReference type="PANTHER" id="PTHR24220:SF86">
    <property type="entry name" value="ABC TRANSPORTER ABCH.1"/>
    <property type="match status" value="1"/>
</dbReference>
<protein>
    <submittedName>
        <fullName evidence="5">Putative ABC transport system ATP-binding protein</fullName>
    </submittedName>
</protein>
<dbReference type="AlphaFoldDB" id="A0A852SR97"/>
<evidence type="ECO:0000256" key="2">
    <source>
        <dbReference type="ARBA" id="ARBA00022741"/>
    </source>
</evidence>
<gene>
    <name evidence="5" type="ORF">BJ984_002509</name>
</gene>
<dbReference type="Proteomes" id="UP000549913">
    <property type="component" value="Unassembled WGS sequence"/>
</dbReference>
<comment type="caution">
    <text evidence="5">The sequence shown here is derived from an EMBL/GenBank/DDBJ whole genome shotgun (WGS) entry which is preliminary data.</text>
</comment>
<organism evidence="5 6">
    <name type="scientific">Herbiconiux flava</name>
    <dbReference type="NCBI Taxonomy" id="881268"/>
    <lineage>
        <taxon>Bacteria</taxon>
        <taxon>Bacillati</taxon>
        <taxon>Actinomycetota</taxon>
        <taxon>Actinomycetes</taxon>
        <taxon>Micrococcales</taxon>
        <taxon>Microbacteriaceae</taxon>
        <taxon>Herbiconiux</taxon>
    </lineage>
</organism>
<dbReference type="CDD" id="cd03255">
    <property type="entry name" value="ABC_MJ0796_LolCDE_FtsE"/>
    <property type="match status" value="1"/>
</dbReference>
<dbReference type="InterPro" id="IPR017911">
    <property type="entry name" value="MacB-like_ATP-bd"/>
</dbReference>
<dbReference type="GO" id="GO:0005524">
    <property type="term" value="F:ATP binding"/>
    <property type="evidence" value="ECO:0007669"/>
    <property type="project" value="UniProtKB-KW"/>
</dbReference>
<dbReference type="InterPro" id="IPR015854">
    <property type="entry name" value="ABC_transpr_LolD-like"/>
</dbReference>
<dbReference type="InterPro" id="IPR027417">
    <property type="entry name" value="P-loop_NTPase"/>
</dbReference>
<dbReference type="GO" id="GO:0005886">
    <property type="term" value="C:plasma membrane"/>
    <property type="evidence" value="ECO:0007669"/>
    <property type="project" value="TreeGrafter"/>
</dbReference>
<dbReference type="InterPro" id="IPR003439">
    <property type="entry name" value="ABC_transporter-like_ATP-bd"/>
</dbReference>
<dbReference type="SMART" id="SM00382">
    <property type="entry name" value="AAA"/>
    <property type="match status" value="1"/>
</dbReference>
<name>A0A852SR97_9MICO</name>
<dbReference type="InterPro" id="IPR017871">
    <property type="entry name" value="ABC_transporter-like_CS"/>
</dbReference>
<evidence type="ECO:0000259" key="4">
    <source>
        <dbReference type="PROSITE" id="PS50893"/>
    </source>
</evidence>
<dbReference type="FunFam" id="3.40.50.300:FF:000032">
    <property type="entry name" value="Export ABC transporter ATP-binding protein"/>
    <property type="match status" value="1"/>
</dbReference>
<dbReference type="PROSITE" id="PS50893">
    <property type="entry name" value="ABC_TRANSPORTER_2"/>
    <property type="match status" value="1"/>
</dbReference>
<evidence type="ECO:0000313" key="6">
    <source>
        <dbReference type="Proteomes" id="UP000549913"/>
    </source>
</evidence>
<evidence type="ECO:0000313" key="5">
    <source>
        <dbReference type="EMBL" id="NYD71351.1"/>
    </source>
</evidence>
<reference evidence="5 6" key="1">
    <citation type="submission" date="2020-07" db="EMBL/GenBank/DDBJ databases">
        <title>Sequencing the genomes of 1000 actinobacteria strains.</title>
        <authorList>
            <person name="Klenk H.-P."/>
        </authorList>
    </citation>
    <scope>NUCLEOTIDE SEQUENCE [LARGE SCALE GENOMIC DNA]</scope>
    <source>
        <strain evidence="5 6">DSM 26474</strain>
    </source>
</reference>
<accession>A0A852SR97</accession>
<dbReference type="Pfam" id="PF00005">
    <property type="entry name" value="ABC_tran"/>
    <property type="match status" value="1"/>
</dbReference>
<keyword evidence="3 5" id="KW-0067">ATP-binding</keyword>
<proteinExistence type="predicted"/>
<evidence type="ECO:0000256" key="3">
    <source>
        <dbReference type="ARBA" id="ARBA00022840"/>
    </source>
</evidence>
<feature type="domain" description="ABC transporter" evidence="4">
    <location>
        <begin position="8"/>
        <end position="230"/>
    </location>
</feature>
<evidence type="ECO:0000256" key="1">
    <source>
        <dbReference type="ARBA" id="ARBA00022448"/>
    </source>
</evidence>
<dbReference type="SUPFAM" id="SSF52540">
    <property type="entry name" value="P-loop containing nucleoside triphosphate hydrolases"/>
    <property type="match status" value="1"/>
</dbReference>
<dbReference type="RefSeq" id="WP_179548328.1">
    <property type="nucleotide sequence ID" value="NZ_JACCBM010000001.1"/>
</dbReference>
<dbReference type="GO" id="GO:0016887">
    <property type="term" value="F:ATP hydrolysis activity"/>
    <property type="evidence" value="ECO:0007669"/>
    <property type="project" value="InterPro"/>
</dbReference>